<sequence>MNIGKKDVIWGYISLAMVQGVNIFLLPIILKYLNSSELGLWYTFTSLYGFAMLIDFGFQSVISRNISYLWSGSNVLKKEGFDSEGAAYNGFQIGYFISVLSVVKFIYYVMGAIIFLVFITLGTWYIFSITSGEIEWEIALLAWLFYFVSIVLNISFSYWNAVLKGIGAIKTYNQILVITKVMQLLVSVILLIMGYGIIGVSVAYLISVIINRLLQSTMYYNYSKTTKKTRKKIKFKYDAEIFKAIIPNTIKTGLLSLSNYLIINFPILLASYFLSLKISGQFGLVNQVVTLILTLSNSYFNTYLSQINYLRVKNNQHKILSLFKKSIITNYAFNIFSFILLLALGNPILNFINYEYGLLPLIPMLIILIYRFLYNNQILFTTFLTTKNIIPHYKSFLVSATITVVIQILVLSVFDANLITLLLPLLIVQLVHNNWYWVLYVLKDIRSDYLNVTNE</sequence>
<evidence type="ECO:0000256" key="6">
    <source>
        <dbReference type="SAM" id="Phobius"/>
    </source>
</evidence>
<proteinExistence type="predicted"/>
<keyword evidence="5 6" id="KW-0472">Membrane</keyword>
<evidence type="ECO:0000256" key="1">
    <source>
        <dbReference type="ARBA" id="ARBA00004651"/>
    </source>
</evidence>
<gene>
    <name evidence="7" type="ORF">SSIM_08330</name>
</gene>
<evidence type="ECO:0000256" key="3">
    <source>
        <dbReference type="ARBA" id="ARBA00022692"/>
    </source>
</evidence>
<keyword evidence="3 6" id="KW-0812">Transmembrane</keyword>
<evidence type="ECO:0000313" key="7">
    <source>
        <dbReference type="EMBL" id="ERS93282.1"/>
    </source>
</evidence>
<dbReference type="RefSeq" id="WP_023015750.1">
    <property type="nucleotide sequence ID" value="NZ_AXDY01000006.1"/>
</dbReference>
<feature type="transmembrane region" description="Helical" evidence="6">
    <location>
        <begin position="288"/>
        <end position="310"/>
    </location>
</feature>
<dbReference type="Proteomes" id="UP000017131">
    <property type="component" value="Unassembled WGS sequence"/>
</dbReference>
<keyword evidence="4 6" id="KW-1133">Transmembrane helix</keyword>
<organism evidence="7 8">
    <name type="scientific">Staphylococcus simulans UMC-CNS-990</name>
    <dbReference type="NCBI Taxonomy" id="1405498"/>
    <lineage>
        <taxon>Bacteria</taxon>
        <taxon>Bacillati</taxon>
        <taxon>Bacillota</taxon>
        <taxon>Bacilli</taxon>
        <taxon>Bacillales</taxon>
        <taxon>Staphylococcaceae</taxon>
        <taxon>Staphylococcus</taxon>
    </lineage>
</organism>
<name>A0ABN0PCF0_STASI</name>
<feature type="transmembrane region" description="Helical" evidence="6">
    <location>
        <begin position="39"/>
        <end position="58"/>
    </location>
</feature>
<reference evidence="7 8" key="1">
    <citation type="journal article" date="2013" name="Genome Announc.">
        <title>Draft Genome Sequence of Staphylococcus simulans UMC-CNS-990, Isolated from a Case of Chronic Bovine Mastitis.</title>
        <authorList>
            <person name="Calcutt M.J."/>
            <person name="Foecking M.F."/>
            <person name="Hsieh H.Y."/>
            <person name="Perry J."/>
            <person name="Stewart G.C."/>
            <person name="Middleton J.R."/>
        </authorList>
    </citation>
    <scope>NUCLEOTIDE SEQUENCE [LARGE SCALE GENOMIC DNA]</scope>
    <source>
        <strain evidence="7 8">UMC-CNS-990</strain>
    </source>
</reference>
<dbReference type="PANTHER" id="PTHR30250:SF26">
    <property type="entry name" value="PSMA PROTEIN"/>
    <property type="match status" value="1"/>
</dbReference>
<feature type="transmembrane region" description="Helical" evidence="6">
    <location>
        <begin position="175"/>
        <end position="198"/>
    </location>
</feature>
<comment type="subcellular location">
    <subcellularLocation>
        <location evidence="1">Cell membrane</location>
        <topology evidence="1">Multi-pass membrane protein</topology>
    </subcellularLocation>
</comment>
<evidence type="ECO:0008006" key="9">
    <source>
        <dbReference type="Google" id="ProtNLM"/>
    </source>
</evidence>
<feature type="transmembrane region" description="Helical" evidence="6">
    <location>
        <begin position="139"/>
        <end position="163"/>
    </location>
</feature>
<protein>
    <recommendedName>
        <fullName evidence="9">Polysaccharide biosynthesis protein</fullName>
    </recommendedName>
</protein>
<evidence type="ECO:0000256" key="4">
    <source>
        <dbReference type="ARBA" id="ARBA00022989"/>
    </source>
</evidence>
<keyword evidence="2" id="KW-1003">Cell membrane</keyword>
<evidence type="ECO:0000256" key="2">
    <source>
        <dbReference type="ARBA" id="ARBA00022475"/>
    </source>
</evidence>
<dbReference type="PANTHER" id="PTHR30250">
    <property type="entry name" value="PST FAMILY PREDICTED COLANIC ACID TRANSPORTER"/>
    <property type="match status" value="1"/>
</dbReference>
<dbReference type="EMBL" id="AXDY01000006">
    <property type="protein sequence ID" value="ERS93282.1"/>
    <property type="molecule type" value="Genomic_DNA"/>
</dbReference>
<feature type="transmembrane region" description="Helical" evidence="6">
    <location>
        <begin position="358"/>
        <end position="374"/>
    </location>
</feature>
<evidence type="ECO:0000313" key="8">
    <source>
        <dbReference type="Proteomes" id="UP000017131"/>
    </source>
</evidence>
<feature type="transmembrane region" description="Helical" evidence="6">
    <location>
        <begin position="420"/>
        <end position="442"/>
    </location>
</feature>
<dbReference type="InterPro" id="IPR048122">
    <property type="entry name" value="WZX-like"/>
</dbReference>
<feature type="transmembrane region" description="Helical" evidence="6">
    <location>
        <begin position="204"/>
        <end position="222"/>
    </location>
</feature>
<evidence type="ECO:0000256" key="5">
    <source>
        <dbReference type="ARBA" id="ARBA00023136"/>
    </source>
</evidence>
<feature type="transmembrane region" description="Helical" evidence="6">
    <location>
        <begin position="257"/>
        <end position="276"/>
    </location>
</feature>
<dbReference type="InterPro" id="IPR050833">
    <property type="entry name" value="Poly_Biosynth_Transport"/>
</dbReference>
<accession>A0ABN0PCF0</accession>
<comment type="caution">
    <text evidence="7">The sequence shown here is derived from an EMBL/GenBank/DDBJ whole genome shotgun (WGS) entry which is preliminary data.</text>
</comment>
<feature type="transmembrane region" description="Helical" evidence="6">
    <location>
        <begin position="105"/>
        <end position="127"/>
    </location>
</feature>
<feature type="transmembrane region" description="Helical" evidence="6">
    <location>
        <begin position="12"/>
        <end position="33"/>
    </location>
</feature>
<dbReference type="NCBIfam" id="NF041503">
    <property type="entry name" value="WZX_like"/>
    <property type="match status" value="1"/>
</dbReference>
<feature type="transmembrane region" description="Helical" evidence="6">
    <location>
        <begin position="395"/>
        <end position="414"/>
    </location>
</feature>
<feature type="transmembrane region" description="Helical" evidence="6">
    <location>
        <begin position="331"/>
        <end position="352"/>
    </location>
</feature>
<keyword evidence="8" id="KW-1185">Reference proteome</keyword>